<comment type="caution">
    <text evidence="1">The sequence shown here is derived from an EMBL/GenBank/DDBJ whole genome shotgun (WGS) entry which is preliminary data.</text>
</comment>
<organism evidence="1 2">
    <name type="scientific">Anseongella ginsenosidimutans</name>
    <dbReference type="NCBI Taxonomy" id="496056"/>
    <lineage>
        <taxon>Bacteria</taxon>
        <taxon>Pseudomonadati</taxon>
        <taxon>Bacteroidota</taxon>
        <taxon>Sphingobacteriia</taxon>
        <taxon>Sphingobacteriales</taxon>
        <taxon>Sphingobacteriaceae</taxon>
        <taxon>Anseongella</taxon>
    </lineage>
</organism>
<dbReference type="PANTHER" id="PTHR37833">
    <property type="entry name" value="LIPOPROTEIN-RELATED"/>
    <property type="match status" value="1"/>
</dbReference>
<dbReference type="EMBL" id="SMAD01000004">
    <property type="protein sequence ID" value="TCS87807.1"/>
    <property type="molecule type" value="Genomic_DNA"/>
</dbReference>
<proteinExistence type="predicted"/>
<dbReference type="OrthoDB" id="826619at2"/>
<keyword evidence="2" id="KW-1185">Reference proteome</keyword>
<dbReference type="AlphaFoldDB" id="A0A4R3KVC1"/>
<dbReference type="InterPro" id="IPR013783">
    <property type="entry name" value="Ig-like_fold"/>
</dbReference>
<dbReference type="Gene3D" id="2.60.40.10">
    <property type="entry name" value="Immunoglobulins"/>
    <property type="match status" value="1"/>
</dbReference>
<name>A0A4R3KVC1_9SPHI</name>
<dbReference type="Proteomes" id="UP000295807">
    <property type="component" value="Unassembled WGS sequence"/>
</dbReference>
<dbReference type="Pfam" id="PF07610">
    <property type="entry name" value="DUF1573"/>
    <property type="match status" value="1"/>
</dbReference>
<protein>
    <submittedName>
        <fullName evidence="1">Uncharacterized protein DUF1573</fullName>
    </submittedName>
</protein>
<evidence type="ECO:0000313" key="2">
    <source>
        <dbReference type="Proteomes" id="UP000295807"/>
    </source>
</evidence>
<gene>
    <name evidence="1" type="ORF">EDD80_104157</name>
</gene>
<dbReference type="PANTHER" id="PTHR37833:SF1">
    <property type="entry name" value="SIGNAL PEPTIDE PROTEIN"/>
    <property type="match status" value="1"/>
</dbReference>
<dbReference type="PROSITE" id="PS51257">
    <property type="entry name" value="PROKAR_LIPOPROTEIN"/>
    <property type="match status" value="1"/>
</dbReference>
<accession>A0A4R3KVC1</accession>
<reference evidence="1 2" key="1">
    <citation type="submission" date="2019-03" db="EMBL/GenBank/DDBJ databases">
        <title>Genomic Encyclopedia of Type Strains, Phase IV (KMG-IV): sequencing the most valuable type-strain genomes for metagenomic binning, comparative biology and taxonomic classification.</title>
        <authorList>
            <person name="Goeker M."/>
        </authorList>
    </citation>
    <scope>NUCLEOTIDE SEQUENCE [LARGE SCALE GENOMIC DNA]</scope>
    <source>
        <strain evidence="1 2">DSM 21100</strain>
    </source>
</reference>
<evidence type="ECO:0000313" key="1">
    <source>
        <dbReference type="EMBL" id="TCS87807.1"/>
    </source>
</evidence>
<dbReference type="RefSeq" id="WP_132128894.1">
    <property type="nucleotide sequence ID" value="NZ_CP042432.1"/>
</dbReference>
<sequence>MKKVIYLLFVPIALASCQQKSNNADSGETSSASTVHAASAEGSTDTAAAAKFEFTAQAFDFGTVEEGEKVTHSYSFTNVGSGSLIIANAQASCGCTVPEWTREPIPPGGTGEIKAVFDSKGRVGKQSKTITVHANTEPSVVKLTLTGEVKAKAN</sequence>
<dbReference type="InterPro" id="IPR011467">
    <property type="entry name" value="DUF1573"/>
</dbReference>